<evidence type="ECO:0000313" key="1">
    <source>
        <dbReference type="EMBL" id="GBG16277.1"/>
    </source>
</evidence>
<accession>A0A2R5FDB8</accession>
<dbReference type="InParanoid" id="A0A2R5FDB8"/>
<protein>
    <submittedName>
        <fullName evidence="1">Uncharacterized protein</fullName>
    </submittedName>
</protein>
<dbReference type="InterPro" id="IPR032675">
    <property type="entry name" value="LRR_dom_sf"/>
</dbReference>
<name>A0A2R5FDB8_9STRA</name>
<sequence>MHGAATIGPDGAKALAGALKENSSLRSL</sequence>
<dbReference type="AlphaFoldDB" id="A0A2R5FDB8"/>
<dbReference type="Gene3D" id="3.80.10.10">
    <property type="entry name" value="Ribonuclease Inhibitor"/>
    <property type="match status" value="1"/>
</dbReference>
<gene>
    <name evidence="1" type="ORF">FCC1311_117522</name>
</gene>
<reference evidence="1 2" key="1">
    <citation type="submission" date="2017-12" db="EMBL/GenBank/DDBJ databases">
        <title>Sequencing, de novo assembly and annotation of complete genome of a new Thraustochytrid species, strain FCC1311.</title>
        <authorList>
            <person name="Sedici K."/>
            <person name="Godart F."/>
            <person name="Aiese Cigliano R."/>
            <person name="Sanseverino W."/>
            <person name="Barakat M."/>
            <person name="Ortet P."/>
            <person name="Marechal E."/>
            <person name="Cagnac O."/>
            <person name="Amato A."/>
        </authorList>
    </citation>
    <scope>NUCLEOTIDE SEQUENCE [LARGE SCALE GENOMIC DNA]</scope>
</reference>
<proteinExistence type="predicted"/>
<feature type="non-terminal residue" evidence="1">
    <location>
        <position position="28"/>
    </location>
</feature>
<evidence type="ECO:0000313" key="2">
    <source>
        <dbReference type="Proteomes" id="UP000241890"/>
    </source>
</evidence>
<organism evidence="1 2">
    <name type="scientific">Hondaea fermentalgiana</name>
    <dbReference type="NCBI Taxonomy" id="2315210"/>
    <lineage>
        <taxon>Eukaryota</taxon>
        <taxon>Sar</taxon>
        <taxon>Stramenopiles</taxon>
        <taxon>Bigyra</taxon>
        <taxon>Labyrinthulomycetes</taxon>
        <taxon>Thraustochytrida</taxon>
        <taxon>Thraustochytriidae</taxon>
        <taxon>Hondaea</taxon>
    </lineage>
</organism>
<dbReference type="Proteomes" id="UP000241890">
    <property type="component" value="Unassembled WGS sequence"/>
</dbReference>
<comment type="caution">
    <text evidence="1">The sequence shown here is derived from an EMBL/GenBank/DDBJ whole genome shotgun (WGS) entry which is preliminary data.</text>
</comment>
<keyword evidence="2" id="KW-1185">Reference proteome</keyword>
<dbReference type="EMBL" id="BEYU01001754">
    <property type="protein sequence ID" value="GBG16277.1"/>
    <property type="molecule type" value="Genomic_DNA"/>
</dbReference>